<gene>
    <name evidence="6" type="primary">fliC</name>
    <name evidence="6" type="ORF">PCE31106_03878</name>
</gene>
<evidence type="ECO:0000256" key="2">
    <source>
        <dbReference type="ARBA" id="ARBA00023143"/>
    </source>
</evidence>
<dbReference type="InterPro" id="IPR042187">
    <property type="entry name" value="Flagellin_C_sub2"/>
</dbReference>
<keyword evidence="6" id="KW-0969">Cilium</keyword>
<keyword evidence="6" id="KW-0966">Cell projection</keyword>
<dbReference type="Gene3D" id="1.20.1330.10">
    <property type="entry name" value="f41 fragment of flagellin, N-terminal domain"/>
    <property type="match status" value="1"/>
</dbReference>
<dbReference type="PRINTS" id="PR00207">
    <property type="entry name" value="FLAGELLIN"/>
</dbReference>
<dbReference type="PANTHER" id="PTHR42792">
    <property type="entry name" value="FLAGELLIN"/>
    <property type="match status" value="1"/>
</dbReference>
<dbReference type="Pfam" id="PF00700">
    <property type="entry name" value="Flagellin_C"/>
    <property type="match status" value="1"/>
</dbReference>
<evidence type="ECO:0000256" key="1">
    <source>
        <dbReference type="ARBA" id="ARBA00005709"/>
    </source>
</evidence>
<comment type="function">
    <text evidence="3">Flagellin is the subunit protein which polymerizes to form the filaments of bacterial flagella.</text>
</comment>
<dbReference type="EMBL" id="CABPSL010000018">
    <property type="protein sequence ID" value="VVE35774.1"/>
    <property type="molecule type" value="Genomic_DNA"/>
</dbReference>
<keyword evidence="3" id="KW-0964">Secreted</keyword>
<dbReference type="Gene3D" id="2.170.280.10">
    <property type="entry name" value="f41 fragment of flagellin, middle domain"/>
    <property type="match status" value="1"/>
</dbReference>
<keyword evidence="6" id="KW-0282">Flagellum</keyword>
<dbReference type="Gene3D" id="2.30.220.10">
    <property type="entry name" value="f41 fragment of flagellin, C-terminal domain"/>
    <property type="match status" value="1"/>
</dbReference>
<dbReference type="PANTHER" id="PTHR42792:SF2">
    <property type="entry name" value="FLAGELLIN"/>
    <property type="match status" value="1"/>
</dbReference>
<accession>A0A5E4XHC3</accession>
<name>A0A5E4XHC3_9BURK</name>
<evidence type="ECO:0000313" key="7">
    <source>
        <dbReference type="Proteomes" id="UP000384354"/>
    </source>
</evidence>
<comment type="subcellular location">
    <subcellularLocation>
        <location evidence="3">Secreted</location>
    </subcellularLocation>
    <subcellularLocation>
        <location evidence="3">Bacterial flagellum</location>
    </subcellularLocation>
</comment>
<dbReference type="Pfam" id="PF00669">
    <property type="entry name" value="Flagellin_N"/>
    <property type="match status" value="1"/>
</dbReference>
<dbReference type="Proteomes" id="UP000384354">
    <property type="component" value="Unassembled WGS sequence"/>
</dbReference>
<feature type="domain" description="Flagellin N-terminal" evidence="4">
    <location>
        <begin position="5"/>
        <end position="141"/>
    </location>
</feature>
<dbReference type="GO" id="GO:0005576">
    <property type="term" value="C:extracellular region"/>
    <property type="evidence" value="ECO:0007669"/>
    <property type="project" value="UniProtKB-SubCell"/>
</dbReference>
<dbReference type="SUPFAM" id="SSF64518">
    <property type="entry name" value="Phase 1 flagellin"/>
    <property type="match status" value="1"/>
</dbReference>
<evidence type="ECO:0000259" key="5">
    <source>
        <dbReference type="Pfam" id="PF00700"/>
    </source>
</evidence>
<protein>
    <recommendedName>
        <fullName evidence="3">Flagellin</fullName>
    </recommendedName>
</protein>
<comment type="similarity">
    <text evidence="1 3">Belongs to the bacterial flagellin family.</text>
</comment>
<dbReference type="InterPro" id="IPR001492">
    <property type="entry name" value="Flagellin"/>
</dbReference>
<dbReference type="RefSeq" id="WP_150564404.1">
    <property type="nucleotide sequence ID" value="NZ_CABPSL010000018.1"/>
</dbReference>
<dbReference type="Gene3D" id="6.10.10.10">
    <property type="entry name" value="Flagellar export chaperone, C-terminal domain"/>
    <property type="match status" value="1"/>
</dbReference>
<dbReference type="AlphaFoldDB" id="A0A5E4XHC3"/>
<dbReference type="OrthoDB" id="9796789at2"/>
<dbReference type="InterPro" id="IPR001029">
    <property type="entry name" value="Flagellin_N"/>
</dbReference>
<organism evidence="6 7">
    <name type="scientific">Pandoraea cepalis</name>
    <dbReference type="NCBI Taxonomy" id="2508294"/>
    <lineage>
        <taxon>Bacteria</taxon>
        <taxon>Pseudomonadati</taxon>
        <taxon>Pseudomonadota</taxon>
        <taxon>Betaproteobacteria</taxon>
        <taxon>Burkholderiales</taxon>
        <taxon>Burkholderiaceae</taxon>
        <taxon>Pandoraea</taxon>
    </lineage>
</organism>
<feature type="domain" description="Flagellin C-terminal" evidence="5">
    <location>
        <begin position="402"/>
        <end position="486"/>
    </location>
</feature>
<proteinExistence type="inferred from homology"/>
<evidence type="ECO:0000259" key="4">
    <source>
        <dbReference type="Pfam" id="PF00669"/>
    </source>
</evidence>
<reference evidence="6 7" key="1">
    <citation type="submission" date="2019-08" db="EMBL/GenBank/DDBJ databases">
        <authorList>
            <person name="Peeters C."/>
        </authorList>
    </citation>
    <scope>NUCLEOTIDE SEQUENCE [LARGE SCALE GENOMIC DNA]</scope>
    <source>
        <strain evidence="6 7">LMG 31106</strain>
    </source>
</reference>
<sequence>MSSVINTNIFSLVAQRNLSTSQSSLQTSITRLSSGLRINSAADDAAGLAITDRMSSQINGLTQAQRNANDGISLVQTAAGALSSITDNLQRIRTLAVQATNTTNSDSDRAALDQEVQQRLAEINRTAQQTQFNGLSVLNGSMGTANFQVGANAGQTISVNLSQSMGINSIGSVASASSTAALTKGAPFVADATTNTISVTAGGGTGGAVKVAAGTYSTAAQLAAAINAAATTSNGSAITVATVTATGELSIAGDGTNSTVIATAGTANNLGITSSTSATVASTSTKVANTLTGAITLAAGDLTITGANGTATQITGTFNTPTDLANAISATNTGVTGYIDSTGKLNLLSHSAFTIAGSAGGLTATGLTAAAAANGGVQAVNANSTLSSANVTSIDNATKMIAQIDSAISTVDTLNATLGAVQNRFQSAIGSLSTSTQNLTSARSGVQDTDYAAETANLTRSQILQQAGISMLSQANQLPQQVLKLLQ</sequence>
<evidence type="ECO:0000313" key="6">
    <source>
        <dbReference type="EMBL" id="VVE35774.1"/>
    </source>
</evidence>
<dbReference type="InterPro" id="IPR046358">
    <property type="entry name" value="Flagellin_C"/>
</dbReference>
<keyword evidence="2 3" id="KW-0975">Bacterial flagellum</keyword>
<dbReference type="GO" id="GO:0005198">
    <property type="term" value="F:structural molecule activity"/>
    <property type="evidence" value="ECO:0007669"/>
    <property type="project" value="UniProtKB-UniRule"/>
</dbReference>
<dbReference type="Gene3D" id="6.10.280.190">
    <property type="match status" value="1"/>
</dbReference>
<evidence type="ECO:0000256" key="3">
    <source>
        <dbReference type="RuleBase" id="RU362073"/>
    </source>
</evidence>
<dbReference type="GO" id="GO:0009288">
    <property type="term" value="C:bacterial-type flagellum"/>
    <property type="evidence" value="ECO:0007669"/>
    <property type="project" value="UniProtKB-SubCell"/>
</dbReference>